<feature type="transmembrane region" description="Helical" evidence="7">
    <location>
        <begin position="127"/>
        <end position="154"/>
    </location>
</feature>
<name>A0ABT1S3W3_9FIRM</name>
<dbReference type="PANTHER" id="PTHR30213:SF0">
    <property type="entry name" value="UPF0761 MEMBRANE PROTEIN YIHY"/>
    <property type="match status" value="1"/>
</dbReference>
<evidence type="ECO:0000256" key="7">
    <source>
        <dbReference type="SAM" id="Phobius"/>
    </source>
</evidence>
<evidence type="ECO:0000256" key="6">
    <source>
        <dbReference type="SAM" id="MobiDB-lite"/>
    </source>
</evidence>
<keyword evidence="4 7" id="KW-1133">Transmembrane helix</keyword>
<evidence type="ECO:0000256" key="5">
    <source>
        <dbReference type="ARBA" id="ARBA00023136"/>
    </source>
</evidence>
<feature type="transmembrane region" description="Helical" evidence="7">
    <location>
        <begin position="230"/>
        <end position="254"/>
    </location>
</feature>
<evidence type="ECO:0000256" key="1">
    <source>
        <dbReference type="ARBA" id="ARBA00004651"/>
    </source>
</evidence>
<sequence length="311" mass="34852">MKKLLKKHVLWFMEHVAKDRLDSTSAHGAYFIIISFLPFIAFLLTLMQQIHFSSGIPVIEAALQIFPDSVAHYIQGLLPDPITSSGVLPVAVIAALWSSSMGMVAIIKGLDHIFDVEETRGYIRLRIVAVVYVIIFALVLILTAVVLVFGSTIYNYLLTKTPPFFATLLMNFKSLAGFVLLFAFFTLMYSCVPRRRVRFVHNLAGAAFSAAGWVLFSFFFSLFVENFSNFSVYGGLATLVTLMFWLFFCMYIMFLGAEVSMWLEHSGIGQDLRDLLGRKKTRAVAPASKIKKSRGKRGRASNTKSPNTLKE</sequence>
<feature type="compositionally biased region" description="Basic residues" evidence="6">
    <location>
        <begin position="289"/>
        <end position="299"/>
    </location>
</feature>
<feature type="transmembrane region" description="Helical" evidence="7">
    <location>
        <begin position="28"/>
        <end position="47"/>
    </location>
</feature>
<dbReference type="RefSeq" id="WP_066859985.1">
    <property type="nucleotide sequence ID" value="NZ_CABKVV010000009.1"/>
</dbReference>
<dbReference type="Pfam" id="PF03631">
    <property type="entry name" value="Virul_fac_BrkB"/>
    <property type="match status" value="1"/>
</dbReference>
<dbReference type="GeneID" id="90531009"/>
<organism evidence="8 9">
    <name type="scientific">Neglectibacter timonensis</name>
    <dbReference type="NCBI Taxonomy" id="1776382"/>
    <lineage>
        <taxon>Bacteria</taxon>
        <taxon>Bacillati</taxon>
        <taxon>Bacillota</taxon>
        <taxon>Clostridia</taxon>
        <taxon>Eubacteriales</taxon>
        <taxon>Oscillospiraceae</taxon>
        <taxon>Neglectibacter</taxon>
    </lineage>
</organism>
<reference evidence="8 9" key="1">
    <citation type="submission" date="2022-06" db="EMBL/GenBank/DDBJ databases">
        <title>Isolation of gut microbiota from human fecal samples.</title>
        <authorList>
            <person name="Pamer E.G."/>
            <person name="Barat B."/>
            <person name="Waligurski E."/>
            <person name="Medina S."/>
            <person name="Paddock L."/>
            <person name="Mostad J."/>
        </authorList>
    </citation>
    <scope>NUCLEOTIDE SEQUENCE [LARGE SCALE GENOMIC DNA]</scope>
    <source>
        <strain evidence="8 9">DFI.9.73</strain>
    </source>
</reference>
<evidence type="ECO:0000313" key="8">
    <source>
        <dbReference type="EMBL" id="MCQ4841619.1"/>
    </source>
</evidence>
<gene>
    <name evidence="8" type="ORF">NE695_17040</name>
</gene>
<keyword evidence="5 7" id="KW-0472">Membrane</keyword>
<keyword evidence="2" id="KW-1003">Cell membrane</keyword>
<evidence type="ECO:0000256" key="4">
    <source>
        <dbReference type="ARBA" id="ARBA00022989"/>
    </source>
</evidence>
<comment type="subcellular location">
    <subcellularLocation>
        <location evidence="1">Cell membrane</location>
        <topology evidence="1">Multi-pass membrane protein</topology>
    </subcellularLocation>
</comment>
<dbReference type="NCBIfam" id="TIGR00765">
    <property type="entry name" value="yihY_not_rbn"/>
    <property type="match status" value="1"/>
</dbReference>
<dbReference type="EMBL" id="JANFZH010000059">
    <property type="protein sequence ID" value="MCQ4841619.1"/>
    <property type="molecule type" value="Genomic_DNA"/>
</dbReference>
<evidence type="ECO:0000313" key="9">
    <source>
        <dbReference type="Proteomes" id="UP001524473"/>
    </source>
</evidence>
<feature type="compositionally biased region" description="Polar residues" evidence="6">
    <location>
        <begin position="302"/>
        <end position="311"/>
    </location>
</feature>
<dbReference type="InterPro" id="IPR017039">
    <property type="entry name" value="Virul_fac_BrkB"/>
</dbReference>
<keyword evidence="3 7" id="KW-0812">Transmembrane</keyword>
<keyword evidence="9" id="KW-1185">Reference proteome</keyword>
<feature type="transmembrane region" description="Helical" evidence="7">
    <location>
        <begin position="174"/>
        <end position="192"/>
    </location>
</feature>
<accession>A0ABT1S3W3</accession>
<feature type="transmembrane region" description="Helical" evidence="7">
    <location>
        <begin position="87"/>
        <end position="107"/>
    </location>
</feature>
<evidence type="ECO:0000256" key="2">
    <source>
        <dbReference type="ARBA" id="ARBA00022475"/>
    </source>
</evidence>
<protein>
    <submittedName>
        <fullName evidence="8">YihY/virulence factor BrkB family protein</fullName>
    </submittedName>
</protein>
<dbReference type="Proteomes" id="UP001524473">
    <property type="component" value="Unassembled WGS sequence"/>
</dbReference>
<feature type="transmembrane region" description="Helical" evidence="7">
    <location>
        <begin position="204"/>
        <end position="224"/>
    </location>
</feature>
<evidence type="ECO:0000256" key="3">
    <source>
        <dbReference type="ARBA" id="ARBA00022692"/>
    </source>
</evidence>
<dbReference type="PANTHER" id="PTHR30213">
    <property type="entry name" value="INNER MEMBRANE PROTEIN YHJD"/>
    <property type="match status" value="1"/>
</dbReference>
<feature type="region of interest" description="Disordered" evidence="6">
    <location>
        <begin position="283"/>
        <end position="311"/>
    </location>
</feature>
<proteinExistence type="predicted"/>
<dbReference type="PIRSF" id="PIRSF035875">
    <property type="entry name" value="RNase_BN"/>
    <property type="match status" value="1"/>
</dbReference>
<comment type="caution">
    <text evidence="8">The sequence shown here is derived from an EMBL/GenBank/DDBJ whole genome shotgun (WGS) entry which is preliminary data.</text>
</comment>